<accession>L9W891</accession>
<proteinExistence type="predicted"/>
<dbReference type="InterPro" id="IPR036388">
    <property type="entry name" value="WH-like_DNA-bd_sf"/>
</dbReference>
<dbReference type="PATRIC" id="fig|1114856.3.peg.746"/>
<dbReference type="InterPro" id="IPR055768">
    <property type="entry name" value="DUF7344"/>
</dbReference>
<dbReference type="Gene3D" id="1.10.10.10">
    <property type="entry name" value="Winged helix-like DNA-binding domain superfamily/Winged helix DNA-binding domain"/>
    <property type="match status" value="1"/>
</dbReference>
<dbReference type="Pfam" id="PF24035">
    <property type="entry name" value="DUF7344"/>
    <property type="match status" value="1"/>
</dbReference>
<name>L9W891_9EURY</name>
<comment type="caution">
    <text evidence="2">The sequence shown here is derived from an EMBL/GenBank/DDBJ whole genome shotgun (WGS) entry which is preliminary data.</text>
</comment>
<gene>
    <name evidence="2" type="ORF">C496_03608</name>
</gene>
<dbReference type="AlphaFoldDB" id="L9W891"/>
<dbReference type="OrthoDB" id="241828at2157"/>
<organism evidence="2 3">
    <name type="scientific">Natronorubrum tibetense GA33</name>
    <dbReference type="NCBI Taxonomy" id="1114856"/>
    <lineage>
        <taxon>Archaea</taxon>
        <taxon>Methanobacteriati</taxon>
        <taxon>Methanobacteriota</taxon>
        <taxon>Stenosarchaea group</taxon>
        <taxon>Halobacteria</taxon>
        <taxon>Halobacteriales</taxon>
        <taxon>Natrialbaceae</taxon>
        <taxon>Natronorubrum</taxon>
    </lineage>
</organism>
<dbReference type="InterPro" id="IPR036390">
    <property type="entry name" value="WH_DNA-bd_sf"/>
</dbReference>
<dbReference type="SUPFAM" id="SSF46785">
    <property type="entry name" value="Winged helix' DNA-binding domain"/>
    <property type="match status" value="1"/>
</dbReference>
<protein>
    <recommendedName>
        <fullName evidence="1">DUF7344 domain-containing protein</fullName>
    </recommendedName>
</protein>
<reference evidence="2 3" key="1">
    <citation type="journal article" date="2014" name="PLoS Genet.">
        <title>Phylogenetically driven sequencing of extremely halophilic archaea reveals strategies for static and dynamic osmo-response.</title>
        <authorList>
            <person name="Becker E.A."/>
            <person name="Seitzer P.M."/>
            <person name="Tritt A."/>
            <person name="Larsen D."/>
            <person name="Krusor M."/>
            <person name="Yao A.I."/>
            <person name="Wu D."/>
            <person name="Madern D."/>
            <person name="Eisen J.A."/>
            <person name="Darling A.E."/>
            <person name="Facciotti M.T."/>
        </authorList>
    </citation>
    <scope>NUCLEOTIDE SEQUENCE [LARGE SCALE GENOMIC DNA]</scope>
    <source>
        <strain evidence="2 3">GA33</strain>
    </source>
</reference>
<evidence type="ECO:0000313" key="3">
    <source>
        <dbReference type="Proteomes" id="UP000011599"/>
    </source>
</evidence>
<dbReference type="eggNOG" id="arCOG03828">
    <property type="taxonomic scope" value="Archaea"/>
</dbReference>
<dbReference type="Proteomes" id="UP000011599">
    <property type="component" value="Unassembled WGS sequence"/>
</dbReference>
<evidence type="ECO:0000313" key="2">
    <source>
        <dbReference type="EMBL" id="ELY45476.1"/>
    </source>
</evidence>
<keyword evidence="3" id="KW-1185">Reference proteome</keyword>
<sequence>MTEFPIVDENGIVRATPSADTVLELLANDRRRAVVAALDRHDENWMRVETLVERLSTTFETTEWKIELHHVHLPMLDDEGLVEYDDRNGTVRYYDCELVTDVLTAVERHAIG</sequence>
<dbReference type="RefSeq" id="WP_006088448.1">
    <property type="nucleotide sequence ID" value="NZ_KB913017.1"/>
</dbReference>
<evidence type="ECO:0000259" key="1">
    <source>
        <dbReference type="Pfam" id="PF24035"/>
    </source>
</evidence>
<feature type="domain" description="DUF7344" evidence="1">
    <location>
        <begin position="24"/>
        <end position="92"/>
    </location>
</feature>
<dbReference type="EMBL" id="AOHW01000007">
    <property type="protein sequence ID" value="ELY45476.1"/>
    <property type="molecule type" value="Genomic_DNA"/>
</dbReference>